<evidence type="ECO:0000313" key="5">
    <source>
        <dbReference type="EMBL" id="KAG0141348.1"/>
    </source>
</evidence>
<dbReference type="SUPFAM" id="SSF57756">
    <property type="entry name" value="Retrovirus zinc finger-like domains"/>
    <property type="match status" value="1"/>
</dbReference>
<feature type="region of interest" description="Disordered" evidence="3">
    <location>
        <begin position="1"/>
        <end position="40"/>
    </location>
</feature>
<keyword evidence="2" id="KW-0479">Metal-binding</keyword>
<feature type="non-terminal residue" evidence="5">
    <location>
        <position position="304"/>
    </location>
</feature>
<dbReference type="EMBL" id="MU167389">
    <property type="protein sequence ID" value="KAG0141348.1"/>
    <property type="molecule type" value="Genomic_DNA"/>
</dbReference>
<feature type="domain" description="CCHC-type" evidence="4">
    <location>
        <begin position="230"/>
        <end position="245"/>
    </location>
</feature>
<keyword evidence="1" id="KW-0507">mRNA processing</keyword>
<dbReference type="SMART" id="SM00343">
    <property type="entry name" value="ZnF_C2HC"/>
    <property type="match status" value="1"/>
</dbReference>
<evidence type="ECO:0000256" key="1">
    <source>
        <dbReference type="ARBA" id="ARBA00022664"/>
    </source>
</evidence>
<feature type="compositionally biased region" description="Pro residues" evidence="3">
    <location>
        <begin position="1"/>
        <end position="11"/>
    </location>
</feature>
<gene>
    <name evidence="5" type="ORF">CROQUDRAFT_17649</name>
</gene>
<organism evidence="5 6">
    <name type="scientific">Cronartium quercuum f. sp. fusiforme G11</name>
    <dbReference type="NCBI Taxonomy" id="708437"/>
    <lineage>
        <taxon>Eukaryota</taxon>
        <taxon>Fungi</taxon>
        <taxon>Dikarya</taxon>
        <taxon>Basidiomycota</taxon>
        <taxon>Pucciniomycotina</taxon>
        <taxon>Pucciniomycetes</taxon>
        <taxon>Pucciniales</taxon>
        <taxon>Coleosporiaceae</taxon>
        <taxon>Cronartium</taxon>
    </lineage>
</organism>
<accession>A0A9P6NC75</accession>
<evidence type="ECO:0000313" key="6">
    <source>
        <dbReference type="Proteomes" id="UP000886653"/>
    </source>
</evidence>
<sequence>AARPHPLPPRPASWASVTGRSISQVPPRSNLVSQPPPPPPAKTVNEFKASMLVIQRALDQNPFEGMPATQVVHNVNKVLESIGATLDGQPVRITAVAILKPLGDIKMYTSTHAKAQWLMEHKHQWMAIADPCLITQAAHYLVVIHLVPANVQPTSPEFLSRLLAQNTSIMPHLLHSARWLMDPMATNKTHGSIVVNFLDKDLPGRIEKGGLRYEGLFLRGSHYKRTPTQCFRCHKLGHIAARCRNDPICARCSEKHDTCQCQLLDSDLVCGHCIQRDTAQGSQAPDRDDPKYTHLPRSTGCPLR</sequence>
<dbReference type="Proteomes" id="UP000886653">
    <property type="component" value="Unassembled WGS sequence"/>
</dbReference>
<feature type="non-terminal residue" evidence="5">
    <location>
        <position position="1"/>
    </location>
</feature>
<evidence type="ECO:0000256" key="2">
    <source>
        <dbReference type="PROSITE-ProRule" id="PRU00047"/>
    </source>
</evidence>
<protein>
    <recommendedName>
        <fullName evidence="4">CCHC-type domain-containing protein</fullName>
    </recommendedName>
</protein>
<comment type="caution">
    <text evidence="5">The sequence shown here is derived from an EMBL/GenBank/DDBJ whole genome shotgun (WGS) entry which is preliminary data.</text>
</comment>
<feature type="region of interest" description="Disordered" evidence="3">
    <location>
        <begin position="279"/>
        <end position="304"/>
    </location>
</feature>
<keyword evidence="2" id="KW-0862">Zinc</keyword>
<dbReference type="InterPro" id="IPR001878">
    <property type="entry name" value="Znf_CCHC"/>
</dbReference>
<keyword evidence="2" id="KW-0863">Zinc-finger</keyword>
<dbReference type="AlphaFoldDB" id="A0A9P6NC75"/>
<dbReference type="GO" id="GO:0003676">
    <property type="term" value="F:nucleic acid binding"/>
    <property type="evidence" value="ECO:0007669"/>
    <property type="project" value="InterPro"/>
</dbReference>
<evidence type="ECO:0000259" key="4">
    <source>
        <dbReference type="PROSITE" id="PS50158"/>
    </source>
</evidence>
<dbReference type="PROSITE" id="PS50158">
    <property type="entry name" value="ZF_CCHC"/>
    <property type="match status" value="1"/>
</dbReference>
<name>A0A9P6NC75_9BASI</name>
<dbReference type="OrthoDB" id="2507130at2759"/>
<feature type="compositionally biased region" description="Polar residues" evidence="3">
    <location>
        <begin position="15"/>
        <end position="33"/>
    </location>
</feature>
<evidence type="ECO:0000256" key="3">
    <source>
        <dbReference type="SAM" id="MobiDB-lite"/>
    </source>
</evidence>
<dbReference type="GO" id="GO:0008270">
    <property type="term" value="F:zinc ion binding"/>
    <property type="evidence" value="ECO:0007669"/>
    <property type="project" value="UniProtKB-KW"/>
</dbReference>
<proteinExistence type="predicted"/>
<dbReference type="InterPro" id="IPR036875">
    <property type="entry name" value="Znf_CCHC_sf"/>
</dbReference>
<dbReference type="GO" id="GO:0006397">
    <property type="term" value="P:mRNA processing"/>
    <property type="evidence" value="ECO:0007669"/>
    <property type="project" value="UniProtKB-KW"/>
</dbReference>
<keyword evidence="6" id="KW-1185">Reference proteome</keyword>
<reference evidence="5" key="1">
    <citation type="submission" date="2013-11" db="EMBL/GenBank/DDBJ databases">
        <title>Genome sequence of the fusiform rust pathogen reveals effectors for host alternation and coevolution with pine.</title>
        <authorList>
            <consortium name="DOE Joint Genome Institute"/>
            <person name="Smith K."/>
            <person name="Pendleton A."/>
            <person name="Kubisiak T."/>
            <person name="Anderson C."/>
            <person name="Salamov A."/>
            <person name="Aerts A."/>
            <person name="Riley R."/>
            <person name="Clum A."/>
            <person name="Lindquist E."/>
            <person name="Ence D."/>
            <person name="Campbell M."/>
            <person name="Kronenberg Z."/>
            <person name="Feau N."/>
            <person name="Dhillon B."/>
            <person name="Hamelin R."/>
            <person name="Burleigh J."/>
            <person name="Smith J."/>
            <person name="Yandell M."/>
            <person name="Nelson C."/>
            <person name="Grigoriev I."/>
            <person name="Davis J."/>
        </authorList>
    </citation>
    <scope>NUCLEOTIDE SEQUENCE</scope>
    <source>
        <strain evidence="5">G11</strain>
    </source>
</reference>